<dbReference type="Gene3D" id="3.20.20.60">
    <property type="entry name" value="Phosphoenolpyruvate-binding domains"/>
    <property type="match status" value="1"/>
</dbReference>
<evidence type="ECO:0000256" key="2">
    <source>
        <dbReference type="ARBA" id="ARBA00005568"/>
    </source>
</evidence>
<evidence type="ECO:0000256" key="6">
    <source>
        <dbReference type="PIRSR" id="PIRSR015582-2"/>
    </source>
</evidence>
<evidence type="ECO:0000313" key="9">
    <source>
        <dbReference type="Proteomes" id="UP000322077"/>
    </source>
</evidence>
<keyword evidence="8" id="KW-0456">Lyase</keyword>
<reference evidence="8 9" key="1">
    <citation type="submission" date="2019-08" db="EMBL/GenBank/DDBJ databases">
        <authorList>
            <person name="Wang G."/>
            <person name="Xu Z."/>
        </authorList>
    </citation>
    <scope>NUCLEOTIDE SEQUENCE [LARGE SCALE GENOMIC DNA]</scope>
    <source>
        <strain evidence="8 9">ZX</strain>
    </source>
</reference>
<feature type="binding site" evidence="6">
    <location>
        <position position="145"/>
    </location>
    <ligand>
        <name>Mg(2+)</name>
        <dbReference type="ChEBI" id="CHEBI:18420"/>
    </ligand>
</feature>
<dbReference type="PANTHER" id="PTHR32308">
    <property type="entry name" value="LYASE BETA SUBUNIT, PUTATIVE (AFU_ORTHOLOGUE AFUA_4G13030)-RELATED"/>
    <property type="match status" value="1"/>
</dbReference>
<proteinExistence type="inferred from homology"/>
<comment type="similarity">
    <text evidence="2">Belongs to the HpcH/HpaI aldolase family.</text>
</comment>
<organism evidence="8 9">
    <name type="scientific">Sphingomonas montanisoli</name>
    <dbReference type="NCBI Taxonomy" id="2606412"/>
    <lineage>
        <taxon>Bacteria</taxon>
        <taxon>Pseudomonadati</taxon>
        <taxon>Pseudomonadota</taxon>
        <taxon>Alphaproteobacteria</taxon>
        <taxon>Sphingomonadales</taxon>
        <taxon>Sphingomonadaceae</taxon>
        <taxon>Sphingomonas</taxon>
    </lineage>
</organism>
<evidence type="ECO:0000313" key="8">
    <source>
        <dbReference type="EMBL" id="TZG24711.1"/>
    </source>
</evidence>
<dbReference type="PIRSF" id="PIRSF015582">
    <property type="entry name" value="Cit_lyase_B"/>
    <property type="match status" value="1"/>
</dbReference>
<dbReference type="InterPro" id="IPR040442">
    <property type="entry name" value="Pyrv_kinase-like_dom_sf"/>
</dbReference>
<evidence type="ECO:0000256" key="4">
    <source>
        <dbReference type="ARBA" id="ARBA00022842"/>
    </source>
</evidence>
<comment type="caution">
    <text evidence="8">The sequence shown here is derived from an EMBL/GenBank/DDBJ whole genome shotgun (WGS) entry which is preliminary data.</text>
</comment>
<keyword evidence="9" id="KW-1185">Reference proteome</keyword>
<dbReference type="GO" id="GO:0006107">
    <property type="term" value="P:oxaloacetate metabolic process"/>
    <property type="evidence" value="ECO:0007669"/>
    <property type="project" value="TreeGrafter"/>
</dbReference>
<gene>
    <name evidence="8" type="ORF">FYJ91_19060</name>
</gene>
<feature type="domain" description="HpcH/HpaI aldolase/citrate lyase" evidence="7">
    <location>
        <begin position="4"/>
        <end position="217"/>
    </location>
</feature>
<protein>
    <submittedName>
        <fullName evidence="8">CoA ester lyase</fullName>
    </submittedName>
</protein>
<dbReference type="InterPro" id="IPR011206">
    <property type="entry name" value="Citrate_lyase_beta/mcl1/mcl2"/>
</dbReference>
<dbReference type="EMBL" id="VTOU01000005">
    <property type="protein sequence ID" value="TZG24711.1"/>
    <property type="molecule type" value="Genomic_DNA"/>
</dbReference>
<evidence type="ECO:0000256" key="3">
    <source>
        <dbReference type="ARBA" id="ARBA00022723"/>
    </source>
</evidence>
<keyword evidence="4 6" id="KW-0460">Magnesium</keyword>
<dbReference type="GO" id="GO:0016829">
    <property type="term" value="F:lyase activity"/>
    <property type="evidence" value="ECO:0007669"/>
    <property type="project" value="UniProtKB-KW"/>
</dbReference>
<keyword evidence="3 6" id="KW-0479">Metal-binding</keyword>
<feature type="binding site" evidence="5">
    <location>
        <position position="65"/>
    </location>
    <ligand>
        <name>substrate</name>
    </ligand>
</feature>
<dbReference type="Pfam" id="PF03328">
    <property type="entry name" value="HpcH_HpaI"/>
    <property type="match status" value="1"/>
</dbReference>
<dbReference type="GO" id="GO:0000287">
    <property type="term" value="F:magnesium ion binding"/>
    <property type="evidence" value="ECO:0007669"/>
    <property type="project" value="TreeGrafter"/>
</dbReference>
<evidence type="ECO:0000256" key="5">
    <source>
        <dbReference type="PIRSR" id="PIRSR015582-1"/>
    </source>
</evidence>
<feature type="binding site" evidence="6">
    <location>
        <position position="118"/>
    </location>
    <ligand>
        <name>Mg(2+)</name>
        <dbReference type="ChEBI" id="CHEBI:18420"/>
    </ligand>
</feature>
<dbReference type="PANTHER" id="PTHR32308:SF0">
    <property type="entry name" value="HPCH_HPAI ALDOLASE_CITRATE LYASE DOMAIN-CONTAINING PROTEIN"/>
    <property type="match status" value="1"/>
</dbReference>
<comment type="cofactor">
    <cofactor evidence="1">
        <name>Mg(2+)</name>
        <dbReference type="ChEBI" id="CHEBI:18420"/>
    </cofactor>
</comment>
<evidence type="ECO:0000259" key="7">
    <source>
        <dbReference type="Pfam" id="PF03328"/>
    </source>
</evidence>
<dbReference type="AlphaFoldDB" id="A0A5D9C419"/>
<dbReference type="SUPFAM" id="SSF51621">
    <property type="entry name" value="Phosphoenolpyruvate/pyruvate domain"/>
    <property type="match status" value="1"/>
</dbReference>
<evidence type="ECO:0000256" key="1">
    <source>
        <dbReference type="ARBA" id="ARBA00001946"/>
    </source>
</evidence>
<name>A0A5D9C419_9SPHN</name>
<dbReference type="RefSeq" id="WP_149523905.1">
    <property type="nucleotide sequence ID" value="NZ_VTOU01000005.1"/>
</dbReference>
<dbReference type="InterPro" id="IPR015813">
    <property type="entry name" value="Pyrv/PenolPyrv_kinase-like_dom"/>
</dbReference>
<sequence>MRLRSMLFVPGDRPDRMEKALGVGADALILDLEDAVAPDSKPAARGMVAEFLKAKTDRPVPLFVRINPVDLGMVEEDMAAAADADAIMVPKAEGRVTMDIIAPYLRRMNKKALLITCETPAAVFTLGDYALFKDLLIGLSWGGEDMAVGVGATANREDGIHTPPFQLIRSLTLFAAHGAGVKPVDTVYPAFTDLDGLTAYAGRARRDGFQGMLAIHPSQIPVINAAFTPSEAEIEHAKAIVAAFDANPGVGALRLDGRMIDMPHLKLAQATLAAAG</sequence>
<dbReference type="InterPro" id="IPR005000">
    <property type="entry name" value="Aldolase/citrate-lyase_domain"/>
</dbReference>
<accession>A0A5D9C419</accession>
<feature type="binding site" evidence="5">
    <location>
        <position position="118"/>
    </location>
    <ligand>
        <name>substrate</name>
    </ligand>
</feature>
<dbReference type="Proteomes" id="UP000322077">
    <property type="component" value="Unassembled WGS sequence"/>
</dbReference>